<name>Q4ZBY2_9CAUD</name>
<sequence>MNAPITATTAKIGAEIEPNAPINASVAPVTKLDVLTKSKIFSVTLNKLKPNTFVSTLLIATIGAIKAQNTPPKIPITPATCAIAGCVSNSLAINPARLVIKSNNLLAIGAIAVPKATNAFTILPINCIIVGPFS</sequence>
<organism evidence="1 2">
    <name type="scientific">Staphylococcus phage 96</name>
    <dbReference type="NCBI Taxonomy" id="2936815"/>
    <lineage>
        <taxon>Viruses</taxon>
        <taxon>Duplodnaviria</taxon>
        <taxon>Heunggongvirae</taxon>
        <taxon>Uroviricota</taxon>
        <taxon>Caudoviricetes</taxon>
        <taxon>Azeredovirinae</taxon>
        <taxon>Phietavirus</taxon>
        <taxon>Phietavirus pv96</taxon>
    </lineage>
</organism>
<dbReference type="EMBL" id="AY954960">
    <property type="protein sequence ID" value="AAX91451.1"/>
    <property type="molecule type" value="Genomic_DNA"/>
</dbReference>
<evidence type="ECO:0000313" key="1">
    <source>
        <dbReference type="EMBL" id="AAX91451.1"/>
    </source>
</evidence>
<protein>
    <submittedName>
        <fullName evidence="1">ORF034</fullName>
    </submittedName>
</protein>
<proteinExistence type="predicted"/>
<keyword evidence="2" id="KW-1185">Reference proteome</keyword>
<reference evidence="1 2" key="1">
    <citation type="journal article" date="2005" name="Proc. Natl. Acad. Sci. U.S.A.">
        <title>The complete genomes and proteomes of 27 Staphylococcus aureus bacteriophages.</title>
        <authorList>
            <person name="Kwan T."/>
            <person name="Liu J."/>
            <person name="Dubow M."/>
            <person name="Gros P."/>
            <person name="Pelletier J."/>
        </authorList>
    </citation>
    <scope>NUCLEOTIDE SEQUENCE</scope>
</reference>
<evidence type="ECO:0000313" key="2">
    <source>
        <dbReference type="Proteomes" id="UP000000977"/>
    </source>
</evidence>
<accession>Q4ZBY2</accession>
<dbReference type="Proteomes" id="UP000000977">
    <property type="component" value="Segment"/>
</dbReference>